<dbReference type="Proteomes" id="UP000634136">
    <property type="component" value="Unassembled WGS sequence"/>
</dbReference>
<comment type="caution">
    <text evidence="4">The sequence shown here is derived from an EMBL/GenBank/DDBJ whole genome shotgun (WGS) entry which is preliminary data.</text>
</comment>
<feature type="domain" description="Endonuclease/exonuclease/phosphatase" evidence="2">
    <location>
        <begin position="405"/>
        <end position="525"/>
    </location>
</feature>
<dbReference type="PANTHER" id="PTHR47723:SF19">
    <property type="entry name" value="POLYNUCLEOTIDYL TRANSFERASE, RIBONUCLEASE H-LIKE SUPERFAMILY PROTEIN"/>
    <property type="match status" value="1"/>
</dbReference>
<gene>
    <name evidence="4" type="ORF">G2W53_008454</name>
</gene>
<dbReference type="GO" id="GO:0003676">
    <property type="term" value="F:nucleic acid binding"/>
    <property type="evidence" value="ECO:0007669"/>
    <property type="project" value="InterPro"/>
</dbReference>
<evidence type="ECO:0000313" key="5">
    <source>
        <dbReference type="Proteomes" id="UP000634136"/>
    </source>
</evidence>
<feature type="compositionally biased region" description="Basic and acidic residues" evidence="1">
    <location>
        <begin position="38"/>
        <end position="51"/>
    </location>
</feature>
<feature type="compositionally biased region" description="Basic and acidic residues" evidence="1">
    <location>
        <begin position="12"/>
        <end position="22"/>
    </location>
</feature>
<dbReference type="Pfam" id="PF13456">
    <property type="entry name" value="RVT_3"/>
    <property type="match status" value="1"/>
</dbReference>
<dbReference type="GO" id="GO:0004523">
    <property type="term" value="F:RNA-DNA hybrid ribonuclease activity"/>
    <property type="evidence" value="ECO:0007669"/>
    <property type="project" value="InterPro"/>
</dbReference>
<dbReference type="InterPro" id="IPR036691">
    <property type="entry name" value="Endo/exonu/phosph_ase_sf"/>
</dbReference>
<dbReference type="SUPFAM" id="SSF53098">
    <property type="entry name" value="Ribonuclease H-like"/>
    <property type="match status" value="1"/>
</dbReference>
<feature type="compositionally biased region" description="Basic and acidic residues" evidence="1">
    <location>
        <begin position="214"/>
        <end position="225"/>
    </location>
</feature>
<dbReference type="InterPro" id="IPR012337">
    <property type="entry name" value="RNaseH-like_sf"/>
</dbReference>
<accession>A0A835CI46</accession>
<keyword evidence="5" id="KW-1185">Reference proteome</keyword>
<feature type="region of interest" description="Disordered" evidence="1">
    <location>
        <begin position="1"/>
        <end position="22"/>
    </location>
</feature>
<feature type="region of interest" description="Disordered" evidence="1">
    <location>
        <begin position="214"/>
        <end position="263"/>
    </location>
</feature>
<reference evidence="4" key="1">
    <citation type="submission" date="2020-09" db="EMBL/GenBank/DDBJ databases">
        <title>Genome-Enabled Discovery of Anthraquinone Biosynthesis in Senna tora.</title>
        <authorList>
            <person name="Kang S.-H."/>
            <person name="Pandey R.P."/>
            <person name="Lee C.-M."/>
            <person name="Sim J.-S."/>
            <person name="Jeong J.-T."/>
            <person name="Choi B.-S."/>
            <person name="Jung M."/>
            <person name="Ginzburg D."/>
            <person name="Zhao K."/>
            <person name="Won S.Y."/>
            <person name="Oh T.-J."/>
            <person name="Yu Y."/>
            <person name="Kim N.-H."/>
            <person name="Lee O.R."/>
            <person name="Lee T.-H."/>
            <person name="Bashyal P."/>
            <person name="Kim T.-S."/>
            <person name="Lee W.-H."/>
            <person name="Kawkins C."/>
            <person name="Kim C.-K."/>
            <person name="Kim J.S."/>
            <person name="Ahn B.O."/>
            <person name="Rhee S.Y."/>
            <person name="Sohng J.K."/>
        </authorList>
    </citation>
    <scope>NUCLEOTIDE SEQUENCE</scope>
    <source>
        <tissue evidence="4">Leaf</tissue>
    </source>
</reference>
<dbReference type="EMBL" id="JAAIUW010000003">
    <property type="protein sequence ID" value="KAF7839972.1"/>
    <property type="molecule type" value="Genomic_DNA"/>
</dbReference>
<keyword evidence="4" id="KW-0808">Transferase</keyword>
<feature type="compositionally biased region" description="Basic and acidic residues" evidence="1">
    <location>
        <begin position="237"/>
        <end position="255"/>
    </location>
</feature>
<dbReference type="InterPro" id="IPR044730">
    <property type="entry name" value="RNase_H-like_dom_plant"/>
</dbReference>
<keyword evidence="4" id="KW-0548">Nucleotidyltransferase</keyword>
<feature type="domain" description="RNase H type-1" evidence="3">
    <location>
        <begin position="980"/>
        <end position="1102"/>
    </location>
</feature>
<evidence type="ECO:0000259" key="3">
    <source>
        <dbReference type="Pfam" id="PF13456"/>
    </source>
</evidence>
<name>A0A835CI46_9FABA</name>
<dbReference type="InterPro" id="IPR002156">
    <property type="entry name" value="RNaseH_domain"/>
</dbReference>
<dbReference type="Gene3D" id="3.30.420.10">
    <property type="entry name" value="Ribonuclease H-like superfamily/Ribonuclease H"/>
    <property type="match status" value="1"/>
</dbReference>
<dbReference type="InterPro" id="IPR053151">
    <property type="entry name" value="RNase_H-like"/>
</dbReference>
<keyword evidence="4" id="KW-0695">RNA-directed DNA polymerase</keyword>
<dbReference type="GO" id="GO:0003964">
    <property type="term" value="F:RNA-directed DNA polymerase activity"/>
    <property type="evidence" value="ECO:0007669"/>
    <property type="project" value="UniProtKB-KW"/>
</dbReference>
<evidence type="ECO:0000259" key="2">
    <source>
        <dbReference type="Pfam" id="PF03372"/>
    </source>
</evidence>
<evidence type="ECO:0000256" key="1">
    <source>
        <dbReference type="SAM" id="MobiDB-lite"/>
    </source>
</evidence>
<feature type="compositionally biased region" description="Acidic residues" evidence="1">
    <location>
        <begin position="52"/>
        <end position="67"/>
    </location>
</feature>
<dbReference type="Gene3D" id="3.60.10.10">
    <property type="entry name" value="Endonuclease/exonuclease/phosphatase"/>
    <property type="match status" value="1"/>
</dbReference>
<dbReference type="PANTHER" id="PTHR47723">
    <property type="entry name" value="OS05G0353850 PROTEIN"/>
    <property type="match status" value="1"/>
</dbReference>
<sequence length="1138" mass="129992">MRDQLMTDYDQGSDRNQMDFSKHGASFKDKVVGWNEADVAKNMEESNHSEEESSSEEEDEEAEEVDDENLCPKLAIDQEEYDQWCKPWQLTLLVRLLGKRVGALFMASEEKNVGPSISTKPTEEIEALCKVIPQEEVMEGNMMEQKPVEEGVRLEEEPKFGPWMIPKKQIRRRGTNQWKNEEGRKLGNSKAAPIVRNWGNNGFNILREFDEDKVNMDQKREDPTRPRPTNVGSAWSDEARERVMEGRLERKDGKGGGETQLITNPNLGHEIEYSDVLERYKKLEQKVASVLQPVEAPPPKPPEGEAMDEDLRRQEILEDTEMSNWNGEIPSGDTSIKQAILETRQSGRNADEIIKKCGFRNCDRVEALGFSGGIWCLWDDSVGQVQILIKHTQFIHMKIGKGNGTHLITVVYGSPNPLSRKELWEELGKIAENVNEPWLVAGDFNAFVSTHEKEGGSALGSKPDPLFSHWINKAALLDLGFVGPKYTWQRGDLSIRLDRALVNTEWRLKFPEATVTHLPKYKSDHCPLWIRSNPRAEVKRNNRPFRFLAAWTLNDSFSNVVKEAWARDRDWGSAVREFYPLINEWNREVFGNIHSRKAKLQNRLQGLHKAIASRPSPYLCRVQNEVWKEYEAVLDEEESLWKQKSRHQWVVQGDRNTRFFHISTLVRRKRNKIEGLKTTDGEWVFEDKTLQGMAVDYFSSLYREVISDFVPLELKDLRAQNNAFISKVGWNLARESNALWARTLKAKYSCGSGRLPVVEPKYNGSRLWQGINKNWKSILEGSEWRVGNGKLVKFWTDKWISGCMPLVSYLLVSLPDADLELTVNKFVTESGEWLWEKFEYIILSEICLRIASILPPNEHAKEDVLAWKAKEDGSFSVKTAYSLIRNQCQNYNLQKSYGRPGLDWSLMFGTASWLIWKSRNEAIFNRKQGSVEECVKSIQYQVQSFKEAWISFSKVSSDKGISREKEIKWEPPEMGFCKLNVDAANREDVDGIAKCGGLIRNVSGKFICGFYCCLDKCSTLQAELWGVLKGLEVAWKIGMRKVQLESDSLGAVNLIKDPPGNAHTSFSLASKIIGLLNRDWEVRVRHVYRDANLAADLMARNCSSTSREIVVVETSPPFIAQALERDRAGSTLGCASSL</sequence>
<dbReference type="InterPro" id="IPR036397">
    <property type="entry name" value="RNaseH_sf"/>
</dbReference>
<evidence type="ECO:0000313" key="4">
    <source>
        <dbReference type="EMBL" id="KAF7839972.1"/>
    </source>
</evidence>
<dbReference type="SUPFAM" id="SSF56219">
    <property type="entry name" value="DNase I-like"/>
    <property type="match status" value="1"/>
</dbReference>
<feature type="region of interest" description="Disordered" evidence="1">
    <location>
        <begin position="36"/>
        <end position="67"/>
    </location>
</feature>
<dbReference type="Pfam" id="PF03372">
    <property type="entry name" value="Exo_endo_phos"/>
    <property type="match status" value="1"/>
</dbReference>
<dbReference type="AlphaFoldDB" id="A0A835CI46"/>
<dbReference type="CDD" id="cd06222">
    <property type="entry name" value="RNase_H_like"/>
    <property type="match status" value="1"/>
</dbReference>
<dbReference type="InterPro" id="IPR005135">
    <property type="entry name" value="Endo/exonuclease/phosphatase"/>
</dbReference>
<organism evidence="4 5">
    <name type="scientific">Senna tora</name>
    <dbReference type="NCBI Taxonomy" id="362788"/>
    <lineage>
        <taxon>Eukaryota</taxon>
        <taxon>Viridiplantae</taxon>
        <taxon>Streptophyta</taxon>
        <taxon>Embryophyta</taxon>
        <taxon>Tracheophyta</taxon>
        <taxon>Spermatophyta</taxon>
        <taxon>Magnoliopsida</taxon>
        <taxon>eudicotyledons</taxon>
        <taxon>Gunneridae</taxon>
        <taxon>Pentapetalae</taxon>
        <taxon>rosids</taxon>
        <taxon>fabids</taxon>
        <taxon>Fabales</taxon>
        <taxon>Fabaceae</taxon>
        <taxon>Caesalpinioideae</taxon>
        <taxon>Cassia clade</taxon>
        <taxon>Senna</taxon>
    </lineage>
</organism>
<protein>
    <submittedName>
        <fullName evidence="4">RNA-directed DNA polymerase</fullName>
    </submittedName>
</protein>
<proteinExistence type="predicted"/>
<dbReference type="OrthoDB" id="1296036at2759"/>